<evidence type="ECO:0000256" key="1">
    <source>
        <dbReference type="ARBA" id="ARBA00008308"/>
    </source>
</evidence>
<evidence type="ECO:0000313" key="2">
    <source>
        <dbReference type="Ensembl" id="ENSGEVP00005020831.1"/>
    </source>
</evidence>
<dbReference type="OrthoDB" id="10258744at2759"/>
<dbReference type="SUPFAM" id="SSF53335">
    <property type="entry name" value="S-adenosyl-L-methionine-dependent methyltransferases"/>
    <property type="match status" value="1"/>
</dbReference>
<evidence type="ECO:0008006" key="4">
    <source>
        <dbReference type="Google" id="ProtNLM"/>
    </source>
</evidence>
<dbReference type="GeneTree" id="ENSGT00390000010750"/>
<evidence type="ECO:0000313" key="3">
    <source>
        <dbReference type="Proteomes" id="UP000694390"/>
    </source>
</evidence>
<dbReference type="PANTHER" id="PTHR20974">
    <property type="entry name" value="UPF0585 PROTEIN CG18661"/>
    <property type="match status" value="1"/>
</dbReference>
<comment type="similarity">
    <text evidence="1">Belongs to the UPF0585 family.</text>
</comment>
<reference evidence="2" key="3">
    <citation type="submission" date="2025-09" db="UniProtKB">
        <authorList>
            <consortium name="Ensembl"/>
        </authorList>
    </citation>
    <scope>IDENTIFICATION</scope>
</reference>
<keyword evidence="3" id="KW-1185">Reference proteome</keyword>
<name>A0A8C4Y6I1_9SAUR</name>
<dbReference type="Pfam" id="PF06080">
    <property type="entry name" value="DUF938"/>
    <property type="match status" value="1"/>
</dbReference>
<dbReference type="InterPro" id="IPR029063">
    <property type="entry name" value="SAM-dependent_MTases_sf"/>
</dbReference>
<dbReference type="InterPro" id="IPR010342">
    <property type="entry name" value="DUF938"/>
</dbReference>
<dbReference type="Proteomes" id="UP000694390">
    <property type="component" value="Chromosome 15"/>
</dbReference>
<dbReference type="AlphaFoldDB" id="A0A8C4Y6I1"/>
<proteinExistence type="inferred from homology"/>
<sequence length="193" mass="21013">MVVSSMAERNKELILEVLADYVDNTSQAFGLELASGTGQHVVHFAQALPNVTWQPSEVSPSFTCLSSSSISAYIRATKVQNVKTPLAIDVSQPWDQRAGLSKGCCNVIVIIHLLHFLAQGLEMCMCGQTKARSDSDCTSCLQPFAISGIISPECNIRSWRRSSRRGERVPQELNSSQGLQQFCIVVGSGWPAP</sequence>
<dbReference type="Ensembl" id="ENSGEVT00005021879.1">
    <property type="protein sequence ID" value="ENSGEVP00005020831.1"/>
    <property type="gene ID" value="ENSGEVG00005014784.1"/>
</dbReference>
<protein>
    <recommendedName>
        <fullName evidence="4">Methyltransferase-like 26</fullName>
    </recommendedName>
</protein>
<reference evidence="2" key="1">
    <citation type="submission" date="2019-06" db="EMBL/GenBank/DDBJ databases">
        <title>G10K-VGP Goodes thornscrub tortoise genome, primary haplotype.</title>
        <authorList>
            <person name="Murphy B."/>
            <person name="Edwards T."/>
            <person name="Rhie A."/>
            <person name="Koren S."/>
            <person name="Phillippy A."/>
            <person name="Fedrigo O."/>
            <person name="Haase B."/>
            <person name="Mountcastle J."/>
            <person name="Lewin H."/>
            <person name="Damas J."/>
            <person name="Howe K."/>
            <person name="Formenti G."/>
            <person name="Myers G."/>
            <person name="Durbin R."/>
            <person name="Jarvis E.D."/>
        </authorList>
    </citation>
    <scope>NUCLEOTIDE SEQUENCE [LARGE SCALE GENOMIC DNA]</scope>
</reference>
<dbReference type="PANTHER" id="PTHR20974:SF1">
    <property type="entry name" value="METHYLTRANSFERASE-LIKE 26 B"/>
    <property type="match status" value="1"/>
</dbReference>
<reference evidence="2" key="2">
    <citation type="submission" date="2025-08" db="UniProtKB">
        <authorList>
            <consortium name="Ensembl"/>
        </authorList>
    </citation>
    <scope>IDENTIFICATION</scope>
</reference>
<accession>A0A8C4Y6I1</accession>
<organism evidence="2 3">
    <name type="scientific">Gopherus evgoodei</name>
    <name type="common">Goodes thornscrub tortoise</name>
    <dbReference type="NCBI Taxonomy" id="1825980"/>
    <lineage>
        <taxon>Eukaryota</taxon>
        <taxon>Metazoa</taxon>
        <taxon>Chordata</taxon>
        <taxon>Craniata</taxon>
        <taxon>Vertebrata</taxon>
        <taxon>Euteleostomi</taxon>
        <taxon>Archelosauria</taxon>
        <taxon>Testudinata</taxon>
        <taxon>Testudines</taxon>
        <taxon>Cryptodira</taxon>
        <taxon>Durocryptodira</taxon>
        <taxon>Testudinoidea</taxon>
        <taxon>Testudinidae</taxon>
        <taxon>Gopherus</taxon>
    </lineage>
</organism>